<feature type="compositionally biased region" description="Low complexity" evidence="2">
    <location>
        <begin position="185"/>
        <end position="196"/>
    </location>
</feature>
<protein>
    <submittedName>
        <fullName evidence="3">Uncharacterized protein</fullName>
    </submittedName>
</protein>
<keyword evidence="1" id="KW-0175">Coiled coil</keyword>
<reference evidence="3" key="1">
    <citation type="submission" date="2006-01" db="EMBL/GenBank/DDBJ databases">
        <authorList>
            <person name="Lindblad-Toh K."/>
            <person name="Mauceli E."/>
            <person name="Grabherr M."/>
            <person name="Chang J.L."/>
            <person name="Lander E.S."/>
        </authorList>
    </citation>
    <scope>NUCLEOTIDE SEQUENCE [LARGE SCALE GENOMIC DNA]</scope>
</reference>
<dbReference type="InParanoid" id="G3PRI2"/>
<name>G3PRI2_GASAC</name>
<accession>G3PRI2</accession>
<feature type="coiled-coil region" evidence="1">
    <location>
        <begin position="7"/>
        <end position="55"/>
    </location>
</feature>
<sequence>MLYNPEVWTLQEELSTAQSQLQEVQDDLTELRKALEETQSQLTDREAEKALIQTELEATRSRLLDSERERSELASLAQHRLEDIGNLNRILQDPPSSSLSDTRHLFNQRRPEYDRVPQYLMSLGQLEPTPSEHVSAEREGIPAPHREGGGRAAHATPPFQSCHEDQSHGSDGKQQQAPSRCDVESLYSDCSSSSGSTFNTKDEVAFRAGLEALDASIASLQRTIQLDTRR</sequence>
<organism evidence="3">
    <name type="scientific">Gasterosteus aculeatus</name>
    <name type="common">Three-spined stickleback</name>
    <dbReference type="NCBI Taxonomy" id="69293"/>
    <lineage>
        <taxon>Eukaryota</taxon>
        <taxon>Metazoa</taxon>
        <taxon>Chordata</taxon>
        <taxon>Craniata</taxon>
        <taxon>Vertebrata</taxon>
        <taxon>Euteleostomi</taxon>
        <taxon>Actinopterygii</taxon>
        <taxon>Neopterygii</taxon>
        <taxon>Teleostei</taxon>
        <taxon>Neoteleostei</taxon>
        <taxon>Acanthomorphata</taxon>
        <taxon>Eupercaria</taxon>
        <taxon>Perciformes</taxon>
        <taxon>Cottioidei</taxon>
        <taxon>Gasterosteales</taxon>
        <taxon>Gasterosteidae</taxon>
        <taxon>Gasterosteus</taxon>
    </lineage>
</organism>
<feature type="region of interest" description="Disordered" evidence="2">
    <location>
        <begin position="128"/>
        <end position="199"/>
    </location>
</feature>
<dbReference type="Pfam" id="PF15254">
    <property type="entry name" value="CCDC14"/>
    <property type="match status" value="1"/>
</dbReference>
<dbReference type="Gene3D" id="1.10.287.2610">
    <property type="match status" value="1"/>
</dbReference>
<feature type="compositionally biased region" description="Basic and acidic residues" evidence="2">
    <location>
        <begin position="134"/>
        <end position="149"/>
    </location>
</feature>
<dbReference type="InterPro" id="IPR029343">
    <property type="entry name" value="CCDC14"/>
</dbReference>
<evidence type="ECO:0000256" key="2">
    <source>
        <dbReference type="SAM" id="MobiDB-lite"/>
    </source>
</evidence>
<dbReference type="GO" id="GO:0034451">
    <property type="term" value="C:centriolar satellite"/>
    <property type="evidence" value="ECO:0007669"/>
    <property type="project" value="TreeGrafter"/>
</dbReference>
<dbReference type="Ensembl" id="ENSGACT00000020257.1">
    <property type="protein sequence ID" value="ENSGACP00000020218.1"/>
    <property type="gene ID" value="ENSGACG00000015328.1"/>
</dbReference>
<dbReference type="GO" id="GO:0071539">
    <property type="term" value="P:protein localization to centrosome"/>
    <property type="evidence" value="ECO:0007669"/>
    <property type="project" value="TreeGrafter"/>
</dbReference>
<dbReference type="STRING" id="69293.ENSGACP00000020218"/>
<dbReference type="Bgee" id="ENSGACG00000015328">
    <property type="expression patterns" value="Expressed in head kidney and 11 other cell types or tissues"/>
</dbReference>
<dbReference type="PANTHER" id="PTHR22367:SF2">
    <property type="entry name" value="COILED-COIL DOMAIN-CONTAINING PROTEIN 14"/>
    <property type="match status" value="1"/>
</dbReference>
<dbReference type="SUPFAM" id="SSF90257">
    <property type="entry name" value="Myosin rod fragments"/>
    <property type="match status" value="1"/>
</dbReference>
<reference evidence="3" key="2">
    <citation type="submission" date="2024-04" db="UniProtKB">
        <authorList>
            <consortium name="Ensembl"/>
        </authorList>
    </citation>
    <scope>IDENTIFICATION</scope>
</reference>
<evidence type="ECO:0000313" key="3">
    <source>
        <dbReference type="Ensembl" id="ENSGACP00000020218.1"/>
    </source>
</evidence>
<feature type="compositionally biased region" description="Basic and acidic residues" evidence="2">
    <location>
        <begin position="162"/>
        <end position="171"/>
    </location>
</feature>
<dbReference type="PANTHER" id="PTHR22367">
    <property type="entry name" value="COILED-COIL DOMAIN-CONTAINING PROTEIN 14"/>
    <property type="match status" value="1"/>
</dbReference>
<proteinExistence type="predicted"/>
<dbReference type="AlphaFoldDB" id="G3PRI2"/>
<evidence type="ECO:0000256" key="1">
    <source>
        <dbReference type="SAM" id="Coils"/>
    </source>
</evidence>